<dbReference type="GO" id="GO:0006315">
    <property type="term" value="P:homing of group II introns"/>
    <property type="evidence" value="ECO:0007669"/>
    <property type="project" value="TreeGrafter"/>
</dbReference>
<dbReference type="AlphaFoldDB" id="A0AA89AUR8"/>
<dbReference type="PANTHER" id="PTHR33642:SF3">
    <property type="entry name" value="NUCLEAR INTRON MATURASE 4, MITOCHONDRIAL"/>
    <property type="match status" value="1"/>
</dbReference>
<organism evidence="2 3">
    <name type="scientific">Escallonia herrerae</name>
    <dbReference type="NCBI Taxonomy" id="1293975"/>
    <lineage>
        <taxon>Eukaryota</taxon>
        <taxon>Viridiplantae</taxon>
        <taxon>Streptophyta</taxon>
        <taxon>Embryophyta</taxon>
        <taxon>Tracheophyta</taxon>
        <taxon>Spermatophyta</taxon>
        <taxon>Magnoliopsida</taxon>
        <taxon>eudicotyledons</taxon>
        <taxon>Gunneridae</taxon>
        <taxon>Pentapetalae</taxon>
        <taxon>asterids</taxon>
        <taxon>campanulids</taxon>
        <taxon>Escalloniales</taxon>
        <taxon>Escalloniaceae</taxon>
        <taxon>Escallonia</taxon>
    </lineage>
</organism>
<dbReference type="GO" id="GO:0003964">
    <property type="term" value="F:RNA-directed DNA polymerase activity"/>
    <property type="evidence" value="ECO:0007669"/>
    <property type="project" value="TreeGrafter"/>
</dbReference>
<protein>
    <recommendedName>
        <fullName evidence="1">Domain X domain-containing protein</fullName>
    </recommendedName>
</protein>
<proteinExistence type="predicted"/>
<dbReference type="GO" id="GO:0090615">
    <property type="term" value="P:mitochondrial mRNA processing"/>
    <property type="evidence" value="ECO:0007669"/>
    <property type="project" value="TreeGrafter"/>
</dbReference>
<gene>
    <name evidence="2" type="ORF">RJ639_003271</name>
</gene>
<name>A0AA89AUR8_9ASTE</name>
<dbReference type="PANTHER" id="PTHR33642">
    <property type="entry name" value="COX1/OXI3 INTRON 1 PROTEIN-RELATED"/>
    <property type="match status" value="1"/>
</dbReference>
<dbReference type="GO" id="GO:0005739">
    <property type="term" value="C:mitochondrion"/>
    <property type="evidence" value="ECO:0007669"/>
    <property type="project" value="TreeGrafter"/>
</dbReference>
<feature type="domain" description="Domain X" evidence="1">
    <location>
        <begin position="506"/>
        <end position="607"/>
    </location>
</feature>
<evidence type="ECO:0000313" key="2">
    <source>
        <dbReference type="EMBL" id="KAK3017654.1"/>
    </source>
</evidence>
<comment type="caution">
    <text evidence="2">The sequence shown here is derived from an EMBL/GenBank/DDBJ whole genome shotgun (WGS) entry which is preliminary data.</text>
</comment>
<evidence type="ECO:0000313" key="3">
    <source>
        <dbReference type="Proteomes" id="UP001188597"/>
    </source>
</evidence>
<accession>A0AA89AUR8</accession>
<sequence>MAQISTQRLLEGKEGDSHYKRRKRISMDAIMAQQKYEFCKVKDLNGLFHFSRFELFACAKGNPVNRHGCLPNRNPGRRIKVGEWSFHPSGGLRSGHPAPRGPIIRPPDADFDHVVEENVREQRIQCLIWRQNVVCGRTECLPQELATLYVTPTPEFNGCSWRPFETYQGRRVCYCTLEEVHDDKKKVFGKFTLAKSLAGLVEDSSSIEERKPKTSMELKRMVELRIKKRVKEQHMNGKFHDLMAKVISNPATLRDAYNSIRISSNVDLEPEGDYLPFESMALELSSGSFNVETNIYSISTRGANKEALVLPNLKLMVVQEAIRIALEVVYKPNFYKSSHGCRSGRSHSSALKRGERESPAVRAVHKLKEKVKLFASQKRVSWDAGTVRIGKKWLGHGLKKVKESEIRHLADQSSTLSQVSRFRKTGMETDHWYKVLLKVWMQTMNVKSAVHEGFLLSKYIVEPALPQELRDSFYTFQKRAEEYVSSETASTLALLSCSHSESPTVTEIIAPVHAIKKRLLRYGLVNAKGNPRACYMLILQDNNQIIDWFSGIVCRWFRWYSLCDNFNEVKLIVSDQVRKSCIRTLAAKYRIHESDIENRFDSELSRLPVMQEIDSSNDEAFMYGISYSGLCLLSLARMASQSRPCSCFVMGCMAAAPCVYTLHVMERQKFPGWKTGFSTSIHPSLHGRRIGLCKKHVKDLYGGRISLQSIDYGAWR</sequence>
<evidence type="ECO:0000259" key="1">
    <source>
        <dbReference type="Pfam" id="PF01348"/>
    </source>
</evidence>
<dbReference type="EMBL" id="JAVXUP010000986">
    <property type="protein sequence ID" value="KAK3017654.1"/>
    <property type="molecule type" value="Genomic_DNA"/>
</dbReference>
<keyword evidence="3" id="KW-1185">Reference proteome</keyword>
<dbReference type="Pfam" id="PF01348">
    <property type="entry name" value="Intron_maturas2"/>
    <property type="match status" value="1"/>
</dbReference>
<reference evidence="2" key="1">
    <citation type="submission" date="2022-12" db="EMBL/GenBank/DDBJ databases">
        <title>Draft genome assemblies for two species of Escallonia (Escalloniales).</title>
        <authorList>
            <person name="Chanderbali A."/>
            <person name="Dervinis C."/>
            <person name="Anghel I."/>
            <person name="Soltis D."/>
            <person name="Soltis P."/>
            <person name="Zapata F."/>
        </authorList>
    </citation>
    <scope>NUCLEOTIDE SEQUENCE</scope>
    <source>
        <strain evidence="2">UCBG64.0493</strain>
        <tissue evidence="2">Leaf</tissue>
    </source>
</reference>
<dbReference type="InterPro" id="IPR024937">
    <property type="entry name" value="Domain_X"/>
</dbReference>
<dbReference type="Proteomes" id="UP001188597">
    <property type="component" value="Unassembled WGS sequence"/>
</dbReference>